<accession>A0ACB9FG78</accession>
<keyword evidence="2" id="KW-1185">Reference proteome</keyword>
<name>A0ACB9FG78_ARCLA</name>
<evidence type="ECO:0000313" key="2">
    <source>
        <dbReference type="Proteomes" id="UP001055879"/>
    </source>
</evidence>
<dbReference type="EMBL" id="CM042047">
    <property type="protein sequence ID" value="KAI3770162.1"/>
    <property type="molecule type" value="Genomic_DNA"/>
</dbReference>
<reference evidence="2" key="1">
    <citation type="journal article" date="2022" name="Mol. Ecol. Resour.">
        <title>The genomes of chicory, endive, great burdock and yacon provide insights into Asteraceae palaeo-polyploidization history and plant inulin production.</title>
        <authorList>
            <person name="Fan W."/>
            <person name="Wang S."/>
            <person name="Wang H."/>
            <person name="Wang A."/>
            <person name="Jiang F."/>
            <person name="Liu H."/>
            <person name="Zhao H."/>
            <person name="Xu D."/>
            <person name="Zhang Y."/>
        </authorList>
    </citation>
    <scope>NUCLEOTIDE SEQUENCE [LARGE SCALE GENOMIC DNA]</scope>
    <source>
        <strain evidence="2">cv. Niubang</strain>
    </source>
</reference>
<proteinExistence type="predicted"/>
<evidence type="ECO:0000313" key="1">
    <source>
        <dbReference type="EMBL" id="KAI3770162.1"/>
    </source>
</evidence>
<protein>
    <submittedName>
        <fullName evidence="1">Uncharacterized protein</fullName>
    </submittedName>
</protein>
<reference evidence="1 2" key="2">
    <citation type="journal article" date="2022" name="Mol. Ecol. Resour.">
        <title>The genomes of chicory, endive, great burdock and yacon provide insights into Asteraceae paleo-polyploidization history and plant inulin production.</title>
        <authorList>
            <person name="Fan W."/>
            <person name="Wang S."/>
            <person name="Wang H."/>
            <person name="Wang A."/>
            <person name="Jiang F."/>
            <person name="Liu H."/>
            <person name="Zhao H."/>
            <person name="Xu D."/>
            <person name="Zhang Y."/>
        </authorList>
    </citation>
    <scope>NUCLEOTIDE SEQUENCE [LARGE SCALE GENOMIC DNA]</scope>
    <source>
        <strain evidence="2">cv. Niubang</strain>
    </source>
</reference>
<dbReference type="Proteomes" id="UP001055879">
    <property type="component" value="Linkage Group LG01"/>
</dbReference>
<comment type="caution">
    <text evidence="1">The sequence shown here is derived from an EMBL/GenBank/DDBJ whole genome shotgun (WGS) entry which is preliminary data.</text>
</comment>
<sequence>MGVKVGLIKDVFVGNALIAMYCKFGFVEDADKVFVFMPRRNLVTWNSLISGFANNGFSQKSIDLFMVFLVCEDSLIPDVATLVTLLPVCGVEREVSRGKTVHSLAVKLVLYQDLMVQNALMDMYLNCDVFPTFGDF</sequence>
<organism evidence="1 2">
    <name type="scientific">Arctium lappa</name>
    <name type="common">Greater burdock</name>
    <name type="synonym">Lappa major</name>
    <dbReference type="NCBI Taxonomy" id="4217"/>
    <lineage>
        <taxon>Eukaryota</taxon>
        <taxon>Viridiplantae</taxon>
        <taxon>Streptophyta</taxon>
        <taxon>Embryophyta</taxon>
        <taxon>Tracheophyta</taxon>
        <taxon>Spermatophyta</taxon>
        <taxon>Magnoliopsida</taxon>
        <taxon>eudicotyledons</taxon>
        <taxon>Gunneridae</taxon>
        <taxon>Pentapetalae</taxon>
        <taxon>asterids</taxon>
        <taxon>campanulids</taxon>
        <taxon>Asterales</taxon>
        <taxon>Asteraceae</taxon>
        <taxon>Carduoideae</taxon>
        <taxon>Cardueae</taxon>
        <taxon>Arctiinae</taxon>
        <taxon>Arctium</taxon>
    </lineage>
</organism>
<gene>
    <name evidence="1" type="ORF">L6452_01285</name>
</gene>